<evidence type="ECO:0000259" key="1">
    <source>
        <dbReference type="Pfam" id="PF13649"/>
    </source>
</evidence>
<dbReference type="GeneID" id="105890450"/>
<accession>A0A6P3VHV7</accession>
<dbReference type="Gene3D" id="3.40.50.150">
    <property type="entry name" value="Vaccinia Virus protein VP39"/>
    <property type="match status" value="1"/>
</dbReference>
<dbReference type="CDD" id="cd02440">
    <property type="entry name" value="AdoMet_MTases"/>
    <property type="match status" value="1"/>
</dbReference>
<dbReference type="Proteomes" id="UP000515152">
    <property type="component" value="Chromosome 8"/>
</dbReference>
<dbReference type="AlphaFoldDB" id="A0A6P3VHV7"/>
<dbReference type="OrthoDB" id="3647at2759"/>
<gene>
    <name evidence="3" type="primary">mettl27</name>
</gene>
<dbReference type="CTD" id="155368"/>
<dbReference type="InterPro" id="IPR041698">
    <property type="entry name" value="Methyltransf_25"/>
</dbReference>
<keyword evidence="2" id="KW-1185">Reference proteome</keyword>
<organism evidence="2 3">
    <name type="scientific">Clupea harengus</name>
    <name type="common">Atlantic herring</name>
    <dbReference type="NCBI Taxonomy" id="7950"/>
    <lineage>
        <taxon>Eukaryota</taxon>
        <taxon>Metazoa</taxon>
        <taxon>Chordata</taxon>
        <taxon>Craniata</taxon>
        <taxon>Vertebrata</taxon>
        <taxon>Euteleostomi</taxon>
        <taxon>Actinopterygii</taxon>
        <taxon>Neopterygii</taxon>
        <taxon>Teleostei</taxon>
        <taxon>Clupei</taxon>
        <taxon>Clupeiformes</taxon>
        <taxon>Clupeoidei</taxon>
        <taxon>Clupeidae</taxon>
        <taxon>Clupea</taxon>
    </lineage>
</organism>
<dbReference type="PANTHER" id="PTHR43591">
    <property type="entry name" value="METHYLTRANSFERASE"/>
    <property type="match status" value="1"/>
</dbReference>
<protein>
    <submittedName>
        <fullName evidence="3">Methyltransferase-like protein 27</fullName>
    </submittedName>
</protein>
<dbReference type="PANTHER" id="PTHR43591:SF101">
    <property type="entry name" value="METHYLTRANSFERASE-LIKE PROTEIN 27"/>
    <property type="match status" value="1"/>
</dbReference>
<dbReference type="RefSeq" id="XP_012671929.2">
    <property type="nucleotide sequence ID" value="XM_012816475.3"/>
</dbReference>
<dbReference type="Pfam" id="PF13649">
    <property type="entry name" value="Methyltransf_25"/>
    <property type="match status" value="1"/>
</dbReference>
<reference evidence="3" key="1">
    <citation type="submission" date="2025-08" db="UniProtKB">
        <authorList>
            <consortium name="RefSeq"/>
        </authorList>
    </citation>
    <scope>IDENTIFICATION</scope>
</reference>
<dbReference type="InterPro" id="IPR029063">
    <property type="entry name" value="SAM-dependent_MTases_sf"/>
</dbReference>
<dbReference type="SUPFAM" id="SSF53335">
    <property type="entry name" value="S-adenosyl-L-methionine-dependent methyltransferases"/>
    <property type="match status" value="1"/>
</dbReference>
<evidence type="ECO:0000313" key="3">
    <source>
        <dbReference type="RefSeq" id="XP_012671929.2"/>
    </source>
</evidence>
<proteinExistence type="predicted"/>
<feature type="domain" description="Methyltransferase" evidence="1">
    <location>
        <begin position="93"/>
        <end position="184"/>
    </location>
</feature>
<sequence length="252" mass="28328">MRDRKPVIFFFCWYCTDSHRQVIMGEHKRTLTDVKNVILSAHEDSGPRDKVCFYNKWAEQYEEDVALLDYRAPSLATECIASHVQGDKGSAKVLDVACGTGLVSVKLREKGFQHFSGVDGSEAMLEVCRRTGLYQDLWPCVLGLEPLPVQAEAYDIVVIVGALSVGQVPVSVIEELWVATKPGGYICLTTRANPDNLEYKAELELTLDEMTRDGRLVRVSVTEVEEWERAVQEHETGYIPGAVYLYRKALHS</sequence>
<name>A0A6P3VHV7_CLUHA</name>
<evidence type="ECO:0000313" key="2">
    <source>
        <dbReference type="Proteomes" id="UP000515152"/>
    </source>
</evidence>
<dbReference type="KEGG" id="char:105890450"/>